<name>A0ACB8WDG1_9TELE</name>
<protein>
    <submittedName>
        <fullName evidence="1">Uncharacterized protein</fullName>
    </submittedName>
</protein>
<reference evidence="1" key="1">
    <citation type="submission" date="2022-04" db="EMBL/GenBank/DDBJ databases">
        <title>Jade perch genome.</title>
        <authorList>
            <person name="Chao B."/>
        </authorList>
    </citation>
    <scope>NUCLEOTIDE SEQUENCE</scope>
    <source>
        <strain evidence="1">CB-2022</strain>
    </source>
</reference>
<accession>A0ACB8WDG1</accession>
<evidence type="ECO:0000313" key="2">
    <source>
        <dbReference type="Proteomes" id="UP000831701"/>
    </source>
</evidence>
<keyword evidence="2" id="KW-1185">Reference proteome</keyword>
<comment type="caution">
    <text evidence="1">The sequence shown here is derived from an EMBL/GenBank/DDBJ whole genome shotgun (WGS) entry which is preliminary data.</text>
</comment>
<organism evidence="1 2">
    <name type="scientific">Scortum barcoo</name>
    <name type="common">barcoo grunter</name>
    <dbReference type="NCBI Taxonomy" id="214431"/>
    <lineage>
        <taxon>Eukaryota</taxon>
        <taxon>Metazoa</taxon>
        <taxon>Chordata</taxon>
        <taxon>Craniata</taxon>
        <taxon>Vertebrata</taxon>
        <taxon>Euteleostomi</taxon>
        <taxon>Actinopterygii</taxon>
        <taxon>Neopterygii</taxon>
        <taxon>Teleostei</taxon>
        <taxon>Neoteleostei</taxon>
        <taxon>Acanthomorphata</taxon>
        <taxon>Eupercaria</taxon>
        <taxon>Centrarchiformes</taxon>
        <taxon>Terapontoidei</taxon>
        <taxon>Terapontidae</taxon>
        <taxon>Scortum</taxon>
    </lineage>
</organism>
<dbReference type="Proteomes" id="UP000831701">
    <property type="component" value="Chromosome 11"/>
</dbReference>
<sequence length="172" mass="19358">MLSYIPVPFLFFSHRLSPAEANYDISNQDLLVVKLALEEWRQWLESAVWSHIVLDFITGLPPSNGNSVILTIIDGFSKATHFVALAKLPTAREVSMVYPQTVSESTTHLPDDKPVHRQSSLFTLTMSSADIRRFSPLSLSKAILVALFIFAILLILYVILLMLNMWHKLSCG</sequence>
<evidence type="ECO:0000313" key="1">
    <source>
        <dbReference type="EMBL" id="KAI3365839.1"/>
    </source>
</evidence>
<dbReference type="EMBL" id="CM041541">
    <property type="protein sequence ID" value="KAI3365839.1"/>
    <property type="molecule type" value="Genomic_DNA"/>
</dbReference>
<gene>
    <name evidence="1" type="ORF">L3Q82_000724</name>
</gene>
<proteinExistence type="predicted"/>